<reference evidence="3 4" key="1">
    <citation type="journal article" name="Sci. Rep.">
        <title>Telomere-to-telomere assembled and centromere annotated genomes of the two main subspecies of the button mushroom Agaricus bisporus reveal especially polymorphic chromosome ends.</title>
        <authorList>
            <person name="Sonnenberg A.S.M."/>
            <person name="Sedaghat-Telgerd N."/>
            <person name="Lavrijssen B."/>
            <person name="Ohm R.A."/>
            <person name="Hendrickx P.M."/>
            <person name="Scholtmeijer K."/>
            <person name="Baars J.J.P."/>
            <person name="van Peer A."/>
        </authorList>
    </citation>
    <scope>NUCLEOTIDE SEQUENCE [LARGE SCALE GENOMIC DNA]</scope>
    <source>
        <strain evidence="3 4">H119_p4</strain>
    </source>
</reference>
<dbReference type="Proteomes" id="UP000629468">
    <property type="component" value="Unassembled WGS sequence"/>
</dbReference>
<evidence type="ECO:0000256" key="1">
    <source>
        <dbReference type="SAM" id="MobiDB-lite"/>
    </source>
</evidence>
<dbReference type="InterPro" id="IPR013177">
    <property type="entry name" value="Ribosomal_mS38_C"/>
</dbReference>
<name>A0A8H7F608_AGABI</name>
<dbReference type="EMBL" id="JABXXO010000004">
    <property type="protein sequence ID" value="KAF7778511.1"/>
    <property type="molecule type" value="Genomic_DNA"/>
</dbReference>
<evidence type="ECO:0000313" key="3">
    <source>
        <dbReference type="EMBL" id="KAF7778511.1"/>
    </source>
</evidence>
<sequence>MAEASTSQGTILNVHTPTSSFAVIHALNQESLTSLFDKLSSKVHKQYEGHHVGPGWLKYDYGDSVWDLNDESDYTIFSWRQQSYVNGLLSPNMNETTPTIPSIEVGEDHPSQPSIVSTVGSSPTLYLHNPNQPLPVPPAYMNSSYYAFRPTTIIKRTLSNSSSVERSSVRSRHKKEKAGETKDGVPRLMKQFQKFHSENGVRTVMGSIGPVKNVRMLLKIGYRHVYISRKFAQSYGFIPRDATPGNYGYGGLVNIGTWPITLVTSSSLLNQNEDRVDGMSTGTGDREASLKAPARTGPASLRVGSERRTESVNEMPSPNPSFASNTIVLSSSRPPVAGASPQRKDSKKHSSMHQQLVAQQKKKPTVTNVQVYLCEEPHFDVVLGRSFFDKRQIQTSAIDPTDVVCLDNGEKIECEVVILRDGKGDIVTVTNLAGRCARSTAVLVPLGSRAFMSALGHLIHRSSVARRSYSSFGGGRFFNSSKPPKTPVVAAKNKSNTSESSPKDSATKTSSTTNSVNSSNLNPSSSNAKPPSDATSSQPSTDEGFRQPSMSSSAYLGTHSTNSYHGPFNPHPFVNTKDFKIHQFFSLHRPLLLISNPPSMFTPPPASAPLLRSSSLDSLTSKTIGGDVLSPSPSGVLNLDGTYGYNVNVDEDVETARQLHYVITKNRVGAVAEWETVLKKMGLDMSQDAERVQLREQMDKEWEEVLMDSVKRKRKKKMKKHKLKKRRRLTRSQRLKIGRPADLRRRLMRRFPFLEGQ</sequence>
<evidence type="ECO:0000259" key="2">
    <source>
        <dbReference type="SMART" id="SM01155"/>
    </source>
</evidence>
<feature type="compositionally biased region" description="Polar residues" evidence="1">
    <location>
        <begin position="548"/>
        <end position="558"/>
    </location>
</feature>
<dbReference type="SMART" id="SM01155">
    <property type="entry name" value="DUF1713"/>
    <property type="match status" value="1"/>
</dbReference>
<evidence type="ECO:0000313" key="4">
    <source>
        <dbReference type="Proteomes" id="UP000629468"/>
    </source>
</evidence>
<proteinExistence type="predicted"/>
<organism evidence="3 4">
    <name type="scientific">Agaricus bisporus var. burnettii</name>
    <dbReference type="NCBI Taxonomy" id="192524"/>
    <lineage>
        <taxon>Eukaryota</taxon>
        <taxon>Fungi</taxon>
        <taxon>Dikarya</taxon>
        <taxon>Basidiomycota</taxon>
        <taxon>Agaricomycotina</taxon>
        <taxon>Agaricomycetes</taxon>
        <taxon>Agaricomycetidae</taxon>
        <taxon>Agaricales</taxon>
        <taxon>Agaricineae</taxon>
        <taxon>Agaricaceae</taxon>
        <taxon>Agaricus</taxon>
    </lineage>
</organism>
<feature type="region of interest" description="Disordered" evidence="1">
    <location>
        <begin position="273"/>
        <end position="361"/>
    </location>
</feature>
<feature type="region of interest" description="Disordered" evidence="1">
    <location>
        <begin position="159"/>
        <end position="182"/>
    </location>
</feature>
<accession>A0A8H7F608</accession>
<feature type="compositionally biased region" description="Low complexity" evidence="1">
    <location>
        <begin position="507"/>
        <end position="534"/>
    </location>
</feature>
<feature type="region of interest" description="Disordered" evidence="1">
    <location>
        <begin position="482"/>
        <end position="558"/>
    </location>
</feature>
<comment type="caution">
    <text evidence="3">The sequence shown here is derived from an EMBL/GenBank/DDBJ whole genome shotgun (WGS) entry which is preliminary data.</text>
</comment>
<dbReference type="AlphaFoldDB" id="A0A8H7F608"/>
<feature type="compositionally biased region" description="Polar residues" evidence="1">
    <location>
        <begin position="312"/>
        <end position="333"/>
    </location>
</feature>
<dbReference type="Pfam" id="PF08213">
    <property type="entry name" value="COX24_C"/>
    <property type="match status" value="1"/>
</dbReference>
<feature type="domain" description="Ribosomal protein mS38 C-terminal" evidence="2">
    <location>
        <begin position="706"/>
        <end position="739"/>
    </location>
</feature>
<gene>
    <name evidence="3" type="ORF">Agabi119p4_2856</name>
</gene>
<protein>
    <recommendedName>
        <fullName evidence="2">Ribosomal protein mS38 C-terminal domain-containing protein</fullName>
    </recommendedName>
</protein>